<dbReference type="GO" id="GO:0022857">
    <property type="term" value="F:transmembrane transporter activity"/>
    <property type="evidence" value="ECO:0007669"/>
    <property type="project" value="InterPro"/>
</dbReference>
<dbReference type="OrthoDB" id="1490274at2"/>
<keyword evidence="3 6" id="KW-1133">Transmembrane helix</keyword>
<proteinExistence type="inferred from homology"/>
<gene>
    <name evidence="9" type="ORF">D5018_13915</name>
</gene>
<feature type="domain" description="Threonine/Serine exporter ThrE" evidence="8">
    <location>
        <begin position="277"/>
        <end position="399"/>
    </location>
</feature>
<dbReference type="AlphaFoldDB" id="A0A3L8PYG7"/>
<dbReference type="Pfam" id="PF06738">
    <property type="entry name" value="ThrE"/>
    <property type="match status" value="1"/>
</dbReference>
<feature type="transmembrane region" description="Helical" evidence="6">
    <location>
        <begin position="318"/>
        <end position="336"/>
    </location>
</feature>
<evidence type="ECO:0000313" key="10">
    <source>
        <dbReference type="Proteomes" id="UP000281474"/>
    </source>
</evidence>
<feature type="transmembrane region" description="Helical" evidence="6">
    <location>
        <begin position="237"/>
        <end position="258"/>
    </location>
</feature>
<evidence type="ECO:0000256" key="2">
    <source>
        <dbReference type="ARBA" id="ARBA00022692"/>
    </source>
</evidence>
<feature type="transmembrane region" description="Helical" evidence="6">
    <location>
        <begin position="195"/>
        <end position="217"/>
    </location>
</feature>
<evidence type="ECO:0000259" key="7">
    <source>
        <dbReference type="Pfam" id="PF06738"/>
    </source>
</evidence>
<dbReference type="InterPro" id="IPR024528">
    <property type="entry name" value="ThrE_2"/>
</dbReference>
<evidence type="ECO:0000256" key="5">
    <source>
        <dbReference type="ARBA" id="ARBA00034125"/>
    </source>
</evidence>
<evidence type="ECO:0000256" key="3">
    <source>
        <dbReference type="ARBA" id="ARBA00022989"/>
    </source>
</evidence>
<evidence type="ECO:0000256" key="6">
    <source>
        <dbReference type="SAM" id="Phobius"/>
    </source>
</evidence>
<evidence type="ECO:0000313" key="9">
    <source>
        <dbReference type="EMBL" id="RLV59102.1"/>
    </source>
</evidence>
<dbReference type="InterPro" id="IPR051361">
    <property type="entry name" value="ThrE/Ser_Exporter"/>
</dbReference>
<protein>
    <submittedName>
        <fullName evidence="9">Threonine/serine exporter family protein</fullName>
    </submittedName>
</protein>
<comment type="subcellular location">
    <subcellularLocation>
        <location evidence="1">Membrane</location>
        <topology evidence="1">Multi-pass membrane protein</topology>
    </subcellularLocation>
</comment>
<sequence length="407" mass="44095">MNDHEFRIKRKFIIKLGKALHKFGTPAYRLEAHLTKVSRSLGLEGNFVISPTSMTFVLHHHDEHEYNHLARVKPGELDLGSLARTDELVDELISGQRNLDEALDRLDEIADKPNPYGTALTWLAFTVSAAAFAMLMNTSWNDVFWSGALGFIVFAFVLIAERSRKMAEMLEPLSTLFGGFVMCGVAALFDSSINIPVVILSGVIAFVPGLALTIGLAELASRDLISGTARIMDALMLLFKLYFGAFLGLAIGHAVFGTVTPTQSMPLPTGSVWTAVPLLSICLAIMFKARPKDAPWGVLAGIIAFSFAILGGKYIGDSIGIFFGAMAVGIYSNLFARWMKAPASIALLQGIVILVPGSKTYIGLNSLIAGETMLNQSHIGTQVFLIFMSLIAGLIFANVVVSPRREL</sequence>
<feature type="transmembrane region" description="Helical" evidence="6">
    <location>
        <begin position="143"/>
        <end position="160"/>
    </location>
</feature>
<dbReference type="RefSeq" id="WP_121839604.1">
    <property type="nucleotide sequence ID" value="NZ_ML014793.1"/>
</dbReference>
<evidence type="ECO:0000259" key="8">
    <source>
        <dbReference type="Pfam" id="PF12821"/>
    </source>
</evidence>
<dbReference type="InterPro" id="IPR010619">
    <property type="entry name" value="ThrE-like_N"/>
</dbReference>
<feature type="transmembrane region" description="Helical" evidence="6">
    <location>
        <begin position="294"/>
        <end position="312"/>
    </location>
</feature>
<keyword evidence="4 6" id="KW-0472">Membrane</keyword>
<keyword evidence="2 6" id="KW-0812">Transmembrane</keyword>
<feature type="transmembrane region" description="Helical" evidence="6">
    <location>
        <begin position="119"/>
        <end position="137"/>
    </location>
</feature>
<feature type="domain" description="Threonine/serine exporter-like N-terminal" evidence="7">
    <location>
        <begin position="12"/>
        <end position="251"/>
    </location>
</feature>
<reference evidence="9 10" key="1">
    <citation type="submission" date="2018-09" db="EMBL/GenBank/DDBJ databases">
        <title>Phylogeny of the Shewanellaceae, and recommendation for two new genera, Pseudoshewanella and Parashewanella.</title>
        <authorList>
            <person name="Wang G."/>
        </authorList>
    </citation>
    <scope>NUCLEOTIDE SEQUENCE [LARGE SCALE GENOMIC DNA]</scope>
    <source>
        <strain evidence="9 10">C51</strain>
    </source>
</reference>
<comment type="caution">
    <text evidence="9">The sequence shown here is derived from an EMBL/GenBank/DDBJ whole genome shotgun (WGS) entry which is preliminary data.</text>
</comment>
<evidence type="ECO:0000256" key="1">
    <source>
        <dbReference type="ARBA" id="ARBA00004141"/>
    </source>
</evidence>
<comment type="similarity">
    <text evidence="5">Belongs to the ThrE exporter (TC 2.A.79) family.</text>
</comment>
<dbReference type="GO" id="GO:0016020">
    <property type="term" value="C:membrane"/>
    <property type="evidence" value="ECO:0007669"/>
    <property type="project" value="UniProtKB-SubCell"/>
</dbReference>
<dbReference type="EMBL" id="QZEI01000044">
    <property type="protein sequence ID" value="RLV59102.1"/>
    <property type="molecule type" value="Genomic_DNA"/>
</dbReference>
<feature type="transmembrane region" description="Helical" evidence="6">
    <location>
        <begin position="343"/>
        <end position="362"/>
    </location>
</feature>
<feature type="transmembrane region" description="Helical" evidence="6">
    <location>
        <begin position="172"/>
        <end position="189"/>
    </location>
</feature>
<organism evidence="9 10">
    <name type="scientific">Parashewanella curva</name>
    <dbReference type="NCBI Taxonomy" id="2338552"/>
    <lineage>
        <taxon>Bacteria</taxon>
        <taxon>Pseudomonadati</taxon>
        <taxon>Pseudomonadota</taxon>
        <taxon>Gammaproteobacteria</taxon>
        <taxon>Alteromonadales</taxon>
        <taxon>Shewanellaceae</taxon>
        <taxon>Parashewanella</taxon>
    </lineage>
</organism>
<accession>A0A3L8PYG7</accession>
<keyword evidence="10" id="KW-1185">Reference proteome</keyword>
<feature type="transmembrane region" description="Helical" evidence="6">
    <location>
        <begin position="382"/>
        <end position="401"/>
    </location>
</feature>
<name>A0A3L8PYG7_9GAMM</name>
<dbReference type="Proteomes" id="UP000281474">
    <property type="component" value="Unassembled WGS sequence"/>
</dbReference>
<evidence type="ECO:0000256" key="4">
    <source>
        <dbReference type="ARBA" id="ARBA00023136"/>
    </source>
</evidence>
<dbReference type="PANTHER" id="PTHR31082:SF4">
    <property type="entry name" value="PHEROMONE-REGULATED MEMBRANE PROTEIN 10"/>
    <property type="match status" value="1"/>
</dbReference>
<feature type="transmembrane region" description="Helical" evidence="6">
    <location>
        <begin position="270"/>
        <end position="287"/>
    </location>
</feature>
<dbReference type="PANTHER" id="PTHR31082">
    <property type="entry name" value="PHEROMONE-REGULATED MEMBRANE PROTEIN 10"/>
    <property type="match status" value="1"/>
</dbReference>
<dbReference type="Pfam" id="PF12821">
    <property type="entry name" value="ThrE_2"/>
    <property type="match status" value="1"/>
</dbReference>